<gene>
    <name evidence="9" type="primary">lnt</name>
    <name evidence="11" type="ORF">EV700_0021</name>
</gene>
<evidence type="ECO:0000313" key="11">
    <source>
        <dbReference type="EMBL" id="RZU48230.1"/>
    </source>
</evidence>
<evidence type="ECO:0000256" key="8">
    <source>
        <dbReference type="ARBA" id="ARBA00023315"/>
    </source>
</evidence>
<dbReference type="AlphaFoldDB" id="A0A4Q7ZC75"/>
<dbReference type="InterPro" id="IPR036526">
    <property type="entry name" value="C-N_Hydrolase_sf"/>
</dbReference>
<dbReference type="OrthoDB" id="9804277at2"/>
<dbReference type="Proteomes" id="UP000292423">
    <property type="component" value="Unassembled WGS sequence"/>
</dbReference>
<dbReference type="HAMAP" id="MF_01148">
    <property type="entry name" value="Lnt"/>
    <property type="match status" value="1"/>
</dbReference>
<sequence length="503" mass="56103">MNKLLETLRGPWAAPVLALLAGALFVLALAPFNVWGLALLAPALLAELLHGQRPGRAARIGWMYGIGLWGAGVWWLYISIHDFGHTPAWLSVIMVGLVAVIMGSLTALMAFLYRRFRLDRAALLTFAPLFIAFEWMRSWLFTGFPWLFTGYAFLDTPLEHYAPVLGVFGVGLLAVVSAQMAAALLKGGRRCWPAGLVMVLIWGGGAALGLHAWSKVDPAQKLSLSIVQGNIPQDVKWQLEWRDKTLDIYRQWSKNEWGQDMVIWPEAAIPMFQYEASEFLVEMENNALTAHSTLVTGIPFADLRKLDKQGIPPFYNSIAAIGQGYGLYFKQRLVPFGEYIPFESLLRGSIPFFSRDMSSFSAGEPGQTPLLVRDYRAGAAICYEVAYPELTRRNAVNADFLITISNDGWFGHSIGPDQHLQMVRMRSLENGKWFVRGTNNGISAIIDEHGRIVKHAPQFKRTVLRGQVFMTTGQTPYLRFGYAPVMMLCGLMLGLGVWRGKKT</sequence>
<feature type="transmembrane region" description="Helical" evidence="9">
    <location>
        <begin position="121"/>
        <end position="141"/>
    </location>
</feature>
<keyword evidence="8 9" id="KW-0012">Acyltransferase</keyword>
<reference evidence="11 12" key="1">
    <citation type="submission" date="2019-02" db="EMBL/GenBank/DDBJ databases">
        <title>Genomic Encyclopedia of Type Strains, Phase IV (KMG-IV): sequencing the most valuable type-strain genomes for metagenomic binning, comparative biology and taxonomic classification.</title>
        <authorList>
            <person name="Goeker M."/>
        </authorList>
    </citation>
    <scope>NUCLEOTIDE SEQUENCE [LARGE SCALE GENOMIC DNA]</scope>
    <source>
        <strain evidence="11 12">DSM 105135</strain>
    </source>
</reference>
<dbReference type="InterPro" id="IPR003010">
    <property type="entry name" value="C-N_Hydrolase"/>
</dbReference>
<keyword evidence="7 9" id="KW-0472">Membrane</keyword>
<comment type="pathway">
    <text evidence="9">Protein modification; lipoprotein biosynthesis (N-acyl transfer).</text>
</comment>
<proteinExistence type="inferred from homology"/>
<feature type="transmembrane region" description="Helical" evidence="9">
    <location>
        <begin position="57"/>
        <end position="77"/>
    </location>
</feature>
<dbReference type="PANTHER" id="PTHR38686">
    <property type="entry name" value="APOLIPOPROTEIN N-ACYLTRANSFERASE"/>
    <property type="match status" value="1"/>
</dbReference>
<dbReference type="EMBL" id="SHKX01000001">
    <property type="protein sequence ID" value="RZU48230.1"/>
    <property type="molecule type" value="Genomic_DNA"/>
</dbReference>
<evidence type="ECO:0000256" key="7">
    <source>
        <dbReference type="ARBA" id="ARBA00023136"/>
    </source>
</evidence>
<name>A0A4Q7ZC75_9GAMM</name>
<evidence type="ECO:0000256" key="4">
    <source>
        <dbReference type="ARBA" id="ARBA00022679"/>
    </source>
</evidence>
<keyword evidence="11" id="KW-0449">Lipoprotein</keyword>
<keyword evidence="12" id="KW-1185">Reference proteome</keyword>
<dbReference type="Pfam" id="PF20154">
    <property type="entry name" value="LNT_N"/>
    <property type="match status" value="1"/>
</dbReference>
<evidence type="ECO:0000256" key="6">
    <source>
        <dbReference type="ARBA" id="ARBA00022989"/>
    </source>
</evidence>
<accession>A0A4Q7ZC75</accession>
<comment type="subcellular location">
    <subcellularLocation>
        <location evidence="1 9">Cell membrane</location>
        <topology evidence="1 9">Multi-pass membrane protein</topology>
    </subcellularLocation>
</comment>
<comment type="function">
    <text evidence="9">Catalyzes the phospholipid dependent N-acylation of the N-terminal cysteine of apolipoprotein, the last step in lipoprotein maturation.</text>
</comment>
<dbReference type="UniPathway" id="UPA00666"/>
<feature type="domain" description="CN hydrolase" evidence="10">
    <location>
        <begin position="227"/>
        <end position="470"/>
    </location>
</feature>
<protein>
    <recommendedName>
        <fullName evidence="9">Apolipoprotein N-acyltransferase</fullName>
        <shortName evidence="9">ALP N-acyltransferase</shortName>
        <ecNumber evidence="9">2.3.1.269</ecNumber>
    </recommendedName>
</protein>
<feature type="transmembrane region" description="Helical" evidence="9">
    <location>
        <begin position="480"/>
        <end position="498"/>
    </location>
</feature>
<feature type="transmembrane region" description="Helical" evidence="9">
    <location>
        <begin position="12"/>
        <end position="45"/>
    </location>
</feature>
<dbReference type="Pfam" id="PF00795">
    <property type="entry name" value="CN_hydrolase"/>
    <property type="match status" value="1"/>
</dbReference>
<evidence type="ECO:0000256" key="3">
    <source>
        <dbReference type="ARBA" id="ARBA00022475"/>
    </source>
</evidence>
<evidence type="ECO:0000256" key="2">
    <source>
        <dbReference type="ARBA" id="ARBA00010065"/>
    </source>
</evidence>
<keyword evidence="6 9" id="KW-1133">Transmembrane helix</keyword>
<dbReference type="RefSeq" id="WP_130410326.1">
    <property type="nucleotide sequence ID" value="NZ_SHKX01000001.1"/>
</dbReference>
<organism evidence="11 12">
    <name type="scientific">Fluviicoccus keumensis</name>
    <dbReference type="NCBI Taxonomy" id="1435465"/>
    <lineage>
        <taxon>Bacteria</taxon>
        <taxon>Pseudomonadati</taxon>
        <taxon>Pseudomonadota</taxon>
        <taxon>Gammaproteobacteria</taxon>
        <taxon>Moraxellales</taxon>
        <taxon>Moraxellaceae</taxon>
        <taxon>Fluviicoccus</taxon>
    </lineage>
</organism>
<feature type="transmembrane region" description="Helical" evidence="9">
    <location>
        <begin position="192"/>
        <end position="213"/>
    </location>
</feature>
<evidence type="ECO:0000313" key="12">
    <source>
        <dbReference type="Proteomes" id="UP000292423"/>
    </source>
</evidence>
<dbReference type="EC" id="2.3.1.269" evidence="9"/>
<dbReference type="InterPro" id="IPR045378">
    <property type="entry name" value="LNT_N"/>
</dbReference>
<evidence type="ECO:0000256" key="1">
    <source>
        <dbReference type="ARBA" id="ARBA00004651"/>
    </source>
</evidence>
<dbReference type="GO" id="GO:0016410">
    <property type="term" value="F:N-acyltransferase activity"/>
    <property type="evidence" value="ECO:0007669"/>
    <property type="project" value="UniProtKB-UniRule"/>
</dbReference>
<dbReference type="CDD" id="cd07571">
    <property type="entry name" value="ALP_N-acyl_transferase"/>
    <property type="match status" value="1"/>
</dbReference>
<evidence type="ECO:0000256" key="9">
    <source>
        <dbReference type="HAMAP-Rule" id="MF_01148"/>
    </source>
</evidence>
<evidence type="ECO:0000259" key="10">
    <source>
        <dbReference type="PROSITE" id="PS50263"/>
    </source>
</evidence>
<comment type="catalytic activity">
    <reaction evidence="9">
        <text>N-terminal S-1,2-diacyl-sn-glyceryl-L-cysteinyl-[lipoprotein] + a glycerophospholipid = N-acyl-S-1,2-diacyl-sn-glyceryl-L-cysteinyl-[lipoprotein] + a 2-acyl-sn-glycero-3-phospholipid + H(+)</text>
        <dbReference type="Rhea" id="RHEA:48228"/>
        <dbReference type="Rhea" id="RHEA-COMP:14681"/>
        <dbReference type="Rhea" id="RHEA-COMP:14684"/>
        <dbReference type="ChEBI" id="CHEBI:15378"/>
        <dbReference type="ChEBI" id="CHEBI:136912"/>
        <dbReference type="ChEBI" id="CHEBI:140656"/>
        <dbReference type="ChEBI" id="CHEBI:140657"/>
        <dbReference type="ChEBI" id="CHEBI:140660"/>
        <dbReference type="EC" id="2.3.1.269"/>
    </reaction>
</comment>
<comment type="similarity">
    <text evidence="2 9">Belongs to the CN hydrolase family. Apolipoprotein N-acyltransferase subfamily.</text>
</comment>
<evidence type="ECO:0000256" key="5">
    <source>
        <dbReference type="ARBA" id="ARBA00022692"/>
    </source>
</evidence>
<dbReference type="NCBIfam" id="TIGR00546">
    <property type="entry name" value="lnt"/>
    <property type="match status" value="1"/>
</dbReference>
<comment type="caution">
    <text evidence="11">The sequence shown here is derived from an EMBL/GenBank/DDBJ whole genome shotgun (WGS) entry which is preliminary data.</text>
</comment>
<feature type="transmembrane region" description="Helical" evidence="9">
    <location>
        <begin position="89"/>
        <end position="112"/>
    </location>
</feature>
<keyword evidence="3 9" id="KW-1003">Cell membrane</keyword>
<dbReference type="GO" id="GO:0005886">
    <property type="term" value="C:plasma membrane"/>
    <property type="evidence" value="ECO:0007669"/>
    <property type="project" value="UniProtKB-SubCell"/>
</dbReference>
<dbReference type="PANTHER" id="PTHR38686:SF1">
    <property type="entry name" value="APOLIPOPROTEIN N-ACYLTRANSFERASE"/>
    <property type="match status" value="1"/>
</dbReference>
<dbReference type="SUPFAM" id="SSF56317">
    <property type="entry name" value="Carbon-nitrogen hydrolase"/>
    <property type="match status" value="1"/>
</dbReference>
<keyword evidence="5 9" id="KW-0812">Transmembrane</keyword>
<dbReference type="Gene3D" id="3.60.110.10">
    <property type="entry name" value="Carbon-nitrogen hydrolase"/>
    <property type="match status" value="1"/>
</dbReference>
<feature type="transmembrane region" description="Helical" evidence="9">
    <location>
        <begin position="161"/>
        <end position="185"/>
    </location>
</feature>
<dbReference type="PROSITE" id="PS50263">
    <property type="entry name" value="CN_HYDROLASE"/>
    <property type="match status" value="1"/>
</dbReference>
<dbReference type="InterPro" id="IPR004563">
    <property type="entry name" value="Apolipo_AcylTrfase"/>
</dbReference>
<keyword evidence="4 9" id="KW-0808">Transferase</keyword>
<dbReference type="GO" id="GO:0042158">
    <property type="term" value="P:lipoprotein biosynthetic process"/>
    <property type="evidence" value="ECO:0007669"/>
    <property type="project" value="UniProtKB-UniRule"/>
</dbReference>